<dbReference type="STRING" id="366533.SAMN05444339_1258"/>
<evidence type="ECO:0000313" key="1">
    <source>
        <dbReference type="EMBL" id="SHF94657.1"/>
    </source>
</evidence>
<sequence length="63" mass="6966">MPFILGAEAWTALPNVKRLLDEINARPAAKAAEALSTEYSFKKDMDDAAKAVMFPQNKRLTQA</sequence>
<accession>A0A1M5FSX1</accession>
<name>A0A1M5FSX1_LOKAT</name>
<dbReference type="EMBL" id="FQUE01000025">
    <property type="protein sequence ID" value="SHF94657.1"/>
    <property type="molecule type" value="Genomic_DNA"/>
</dbReference>
<evidence type="ECO:0000313" key="2">
    <source>
        <dbReference type="Proteomes" id="UP000183987"/>
    </source>
</evidence>
<dbReference type="Proteomes" id="UP000183987">
    <property type="component" value="Unassembled WGS sequence"/>
</dbReference>
<dbReference type="AlphaFoldDB" id="A0A1M5FSX1"/>
<gene>
    <name evidence="1" type="ORF">SAMN05444339_1258</name>
</gene>
<dbReference type="RefSeq" id="WP_178352809.1">
    <property type="nucleotide sequence ID" value="NZ_FQUE01000025.1"/>
</dbReference>
<organism evidence="1 2">
    <name type="scientific">Loktanella atrilutea</name>
    <dbReference type="NCBI Taxonomy" id="366533"/>
    <lineage>
        <taxon>Bacteria</taxon>
        <taxon>Pseudomonadati</taxon>
        <taxon>Pseudomonadota</taxon>
        <taxon>Alphaproteobacteria</taxon>
        <taxon>Rhodobacterales</taxon>
        <taxon>Roseobacteraceae</taxon>
        <taxon>Loktanella</taxon>
    </lineage>
</organism>
<reference evidence="2" key="1">
    <citation type="submission" date="2016-11" db="EMBL/GenBank/DDBJ databases">
        <authorList>
            <person name="Varghese N."/>
            <person name="Submissions S."/>
        </authorList>
    </citation>
    <scope>NUCLEOTIDE SEQUENCE [LARGE SCALE GENOMIC DNA]</scope>
    <source>
        <strain evidence="2">DSM 29326</strain>
    </source>
</reference>
<keyword evidence="2" id="KW-1185">Reference proteome</keyword>
<proteinExistence type="predicted"/>
<protein>
    <submittedName>
        <fullName evidence="1">Uncharacterized protein</fullName>
    </submittedName>
</protein>